<dbReference type="AlphaFoldDB" id="A0A371DPJ5"/>
<protein>
    <submittedName>
        <fullName evidence="2">Uncharacterized protein</fullName>
    </submittedName>
</protein>
<proteinExistence type="predicted"/>
<feature type="compositionally biased region" description="Low complexity" evidence="1">
    <location>
        <begin position="70"/>
        <end position="82"/>
    </location>
</feature>
<keyword evidence="3" id="KW-1185">Reference proteome</keyword>
<feature type="compositionally biased region" description="Basic and acidic residues" evidence="1">
    <location>
        <begin position="83"/>
        <end position="99"/>
    </location>
</feature>
<evidence type="ECO:0000313" key="3">
    <source>
        <dbReference type="Proteomes" id="UP000256964"/>
    </source>
</evidence>
<organism evidence="2 3">
    <name type="scientific">Lentinus brumalis</name>
    <dbReference type="NCBI Taxonomy" id="2498619"/>
    <lineage>
        <taxon>Eukaryota</taxon>
        <taxon>Fungi</taxon>
        <taxon>Dikarya</taxon>
        <taxon>Basidiomycota</taxon>
        <taxon>Agaricomycotina</taxon>
        <taxon>Agaricomycetes</taxon>
        <taxon>Polyporales</taxon>
        <taxon>Polyporaceae</taxon>
        <taxon>Lentinus</taxon>
    </lineage>
</organism>
<gene>
    <name evidence="2" type="ORF">OH76DRAFT_963698</name>
</gene>
<name>A0A371DPJ5_9APHY</name>
<evidence type="ECO:0000313" key="2">
    <source>
        <dbReference type="EMBL" id="RDX54460.1"/>
    </source>
</evidence>
<dbReference type="Proteomes" id="UP000256964">
    <property type="component" value="Unassembled WGS sequence"/>
</dbReference>
<feature type="region of interest" description="Disordered" evidence="1">
    <location>
        <begin position="41"/>
        <end position="114"/>
    </location>
</feature>
<evidence type="ECO:0000256" key="1">
    <source>
        <dbReference type="SAM" id="MobiDB-lite"/>
    </source>
</evidence>
<accession>A0A371DPJ5</accession>
<sequence length="114" mass="12584">MRPTRCMSRPTVLIGCACHSRVGQGSQQRILNRCWRASATYRPTDPHRADSPASRSWPRRKYTQNDFSLPSQPSKPSSGCSSFRDKPRVVAIGHRDQAAGRRFGGSSVLPSISG</sequence>
<dbReference type="EMBL" id="KZ857384">
    <property type="protein sequence ID" value="RDX54460.1"/>
    <property type="molecule type" value="Genomic_DNA"/>
</dbReference>
<reference evidence="2 3" key="1">
    <citation type="journal article" date="2018" name="Biotechnol. Biofuels">
        <title>Integrative visual omics of the white-rot fungus Polyporus brumalis exposes the biotechnological potential of its oxidative enzymes for delignifying raw plant biomass.</title>
        <authorList>
            <person name="Miyauchi S."/>
            <person name="Rancon A."/>
            <person name="Drula E."/>
            <person name="Hage H."/>
            <person name="Chaduli D."/>
            <person name="Favel A."/>
            <person name="Grisel S."/>
            <person name="Henrissat B."/>
            <person name="Herpoel-Gimbert I."/>
            <person name="Ruiz-Duenas F.J."/>
            <person name="Chevret D."/>
            <person name="Hainaut M."/>
            <person name="Lin J."/>
            <person name="Wang M."/>
            <person name="Pangilinan J."/>
            <person name="Lipzen A."/>
            <person name="Lesage-Meessen L."/>
            <person name="Navarro D."/>
            <person name="Riley R."/>
            <person name="Grigoriev I.V."/>
            <person name="Zhou S."/>
            <person name="Raouche S."/>
            <person name="Rosso M.N."/>
        </authorList>
    </citation>
    <scope>NUCLEOTIDE SEQUENCE [LARGE SCALE GENOMIC DNA]</scope>
    <source>
        <strain evidence="2 3">BRFM 1820</strain>
    </source>
</reference>